<accession>A0A086LCL7</accession>
<evidence type="ECO:0000313" key="2">
    <source>
        <dbReference type="Proteomes" id="UP000028838"/>
    </source>
</evidence>
<organism evidence="1 2">
    <name type="scientific">Toxoplasma gondii FOU</name>
    <dbReference type="NCBI Taxonomy" id="943167"/>
    <lineage>
        <taxon>Eukaryota</taxon>
        <taxon>Sar</taxon>
        <taxon>Alveolata</taxon>
        <taxon>Apicomplexa</taxon>
        <taxon>Conoidasida</taxon>
        <taxon>Coccidia</taxon>
        <taxon>Eucoccidiorida</taxon>
        <taxon>Eimeriorina</taxon>
        <taxon>Sarcocystidae</taxon>
        <taxon>Toxoplasma</taxon>
    </lineage>
</organism>
<protein>
    <submittedName>
        <fullName evidence="1">Uncharacterized protein</fullName>
    </submittedName>
</protein>
<evidence type="ECO:0000313" key="1">
    <source>
        <dbReference type="EMBL" id="KFG54385.1"/>
    </source>
</evidence>
<proteinExistence type="predicted"/>
<sequence>MRFGTFRTAYRVATRHFGSNVAYRQYYQAPRTVTAMMPYLLTRTNPVTLRLEDQAADGSSNVKQLFSTSMSGSALLSPVSELSSLVSSSHAALPLALVGGFCEETILTNTAWDAPALSLVTWGTTTRVFNIHFSTVNWEHACSEHGGDTRLSSLPKVEYLCRLISWH</sequence>
<gene>
    <name evidence="1" type="ORF">TGFOU_270520</name>
</gene>
<name>A0A086LCL7_TOXGO</name>
<dbReference type="AlphaFoldDB" id="A0A086LCL7"/>
<dbReference type="OrthoDB" id="333313at2759"/>
<dbReference type="EMBL" id="AEYH02000577">
    <property type="protein sequence ID" value="KFG54385.1"/>
    <property type="molecule type" value="Genomic_DNA"/>
</dbReference>
<reference evidence="1 2" key="1">
    <citation type="submission" date="2014-07" db="EMBL/GenBank/DDBJ databases">
        <authorList>
            <person name="Sibley D."/>
            <person name="Venepally P."/>
            <person name="Karamycheva S."/>
            <person name="Hadjithomas M."/>
            <person name="Khan A."/>
            <person name="Brunk B."/>
            <person name="Roos D."/>
            <person name="Caler E."/>
            <person name="Lorenzi H."/>
        </authorList>
    </citation>
    <scope>NUCLEOTIDE SEQUENCE [LARGE SCALE GENOMIC DNA]</scope>
    <source>
        <strain evidence="1 2">FOU</strain>
    </source>
</reference>
<dbReference type="VEuPathDB" id="ToxoDB:TGFOU_270520"/>
<comment type="caution">
    <text evidence="1">The sequence shown here is derived from an EMBL/GenBank/DDBJ whole genome shotgun (WGS) entry which is preliminary data.</text>
</comment>
<dbReference type="Proteomes" id="UP000028838">
    <property type="component" value="Unassembled WGS sequence"/>
</dbReference>